<evidence type="ECO:0000313" key="13">
    <source>
        <dbReference type="EMBL" id="VAH00313.1"/>
    </source>
</evidence>
<dbReference type="GO" id="GO:0009626">
    <property type="term" value="P:plant-type hypersensitive response"/>
    <property type="evidence" value="ECO:0007669"/>
    <property type="project" value="UniProtKB-ARBA"/>
</dbReference>
<evidence type="ECO:0000256" key="2">
    <source>
        <dbReference type="ARBA" id="ARBA00022614"/>
    </source>
</evidence>
<keyword evidence="7" id="KW-0175">Coiled coil</keyword>
<evidence type="ECO:0000313" key="14">
    <source>
        <dbReference type="Proteomes" id="UP000324705"/>
    </source>
</evidence>
<dbReference type="Pfam" id="PF23598">
    <property type="entry name" value="LRR_14"/>
    <property type="match status" value="1"/>
</dbReference>
<reference evidence="13 14" key="1">
    <citation type="submission" date="2017-09" db="EMBL/GenBank/DDBJ databases">
        <authorList>
            <consortium name="International Durum Wheat Genome Sequencing Consortium (IDWGSC)"/>
            <person name="Milanesi L."/>
        </authorList>
    </citation>
    <scope>NUCLEOTIDE SEQUENCE [LARGE SCALE GENOMIC DNA]</scope>
    <source>
        <strain evidence="14">cv. Svevo</strain>
    </source>
</reference>
<dbReference type="PRINTS" id="PR00364">
    <property type="entry name" value="DISEASERSIST"/>
</dbReference>
<keyword evidence="4" id="KW-0547">Nucleotide-binding</keyword>
<evidence type="ECO:0000259" key="9">
    <source>
        <dbReference type="Pfam" id="PF18052"/>
    </source>
</evidence>
<gene>
    <name evidence="13" type="ORF">TRITD_1Av1G002840</name>
</gene>
<accession>A0A9R0PY62</accession>
<dbReference type="PROSITE" id="PS51450">
    <property type="entry name" value="LRR"/>
    <property type="match status" value="1"/>
</dbReference>
<dbReference type="Pfam" id="PF00931">
    <property type="entry name" value="NB-ARC"/>
    <property type="match status" value="1"/>
</dbReference>
<feature type="domain" description="Disease resistance R13L4/SHOC-2-like LRR" evidence="12">
    <location>
        <begin position="568"/>
        <end position="786"/>
    </location>
</feature>
<keyword evidence="14" id="KW-1185">Reference proteome</keyword>
<evidence type="ECO:0000256" key="3">
    <source>
        <dbReference type="ARBA" id="ARBA00022737"/>
    </source>
</evidence>
<dbReference type="FunFam" id="1.10.10.10:FF:000322">
    <property type="entry name" value="Probable disease resistance protein At1g63360"/>
    <property type="match status" value="1"/>
</dbReference>
<keyword evidence="3" id="KW-0677">Repeat</keyword>
<organism evidence="13 14">
    <name type="scientific">Triticum turgidum subsp. durum</name>
    <name type="common">Durum wheat</name>
    <name type="synonym">Triticum durum</name>
    <dbReference type="NCBI Taxonomy" id="4567"/>
    <lineage>
        <taxon>Eukaryota</taxon>
        <taxon>Viridiplantae</taxon>
        <taxon>Streptophyta</taxon>
        <taxon>Embryophyta</taxon>
        <taxon>Tracheophyta</taxon>
        <taxon>Spermatophyta</taxon>
        <taxon>Magnoliopsida</taxon>
        <taxon>Liliopsida</taxon>
        <taxon>Poales</taxon>
        <taxon>Poaceae</taxon>
        <taxon>BOP clade</taxon>
        <taxon>Pooideae</taxon>
        <taxon>Triticodae</taxon>
        <taxon>Triticeae</taxon>
        <taxon>Triticinae</taxon>
        <taxon>Triticum</taxon>
    </lineage>
</organism>
<evidence type="ECO:0000256" key="4">
    <source>
        <dbReference type="ARBA" id="ARBA00022741"/>
    </source>
</evidence>
<dbReference type="PANTHER" id="PTHR36766">
    <property type="entry name" value="PLANT BROAD-SPECTRUM MILDEW RESISTANCE PROTEIN RPW8"/>
    <property type="match status" value="1"/>
</dbReference>
<dbReference type="Gene3D" id="3.80.10.10">
    <property type="entry name" value="Ribonuclease Inhibitor"/>
    <property type="match status" value="3"/>
</dbReference>
<keyword evidence="6" id="KW-0067">ATP-binding</keyword>
<dbReference type="InterPro" id="IPR042197">
    <property type="entry name" value="Apaf_helical"/>
</dbReference>
<evidence type="ECO:0000259" key="8">
    <source>
        <dbReference type="Pfam" id="PF00931"/>
    </source>
</evidence>
<dbReference type="InterPro" id="IPR057135">
    <property type="entry name" value="At4g27190-like_LRR"/>
</dbReference>
<dbReference type="InterPro" id="IPR032675">
    <property type="entry name" value="LRR_dom_sf"/>
</dbReference>
<dbReference type="Gene3D" id="1.10.10.10">
    <property type="entry name" value="Winged helix-like DNA-binding domain superfamily/Winged helix DNA-binding domain"/>
    <property type="match status" value="1"/>
</dbReference>
<feature type="domain" description="Disease resistance protein winged helix" evidence="11">
    <location>
        <begin position="433"/>
        <end position="508"/>
    </location>
</feature>
<dbReference type="InterPro" id="IPR002182">
    <property type="entry name" value="NB-ARC"/>
</dbReference>
<dbReference type="EMBL" id="LT934111">
    <property type="protein sequence ID" value="VAH00313.1"/>
    <property type="molecule type" value="Genomic_DNA"/>
</dbReference>
<keyword evidence="2" id="KW-0433">Leucine-rich repeat</keyword>
<dbReference type="FunFam" id="3.40.50.300:FF:001091">
    <property type="entry name" value="Probable disease resistance protein At1g61300"/>
    <property type="match status" value="1"/>
</dbReference>
<keyword evidence="5" id="KW-0611">Plant defense</keyword>
<evidence type="ECO:0000256" key="5">
    <source>
        <dbReference type="ARBA" id="ARBA00022821"/>
    </source>
</evidence>
<evidence type="ECO:0000259" key="11">
    <source>
        <dbReference type="Pfam" id="PF23559"/>
    </source>
</evidence>
<dbReference type="SUPFAM" id="SSF52058">
    <property type="entry name" value="L domain-like"/>
    <property type="match status" value="1"/>
</dbReference>
<feature type="domain" description="NB-ARC" evidence="8">
    <location>
        <begin position="181"/>
        <end position="337"/>
    </location>
</feature>
<dbReference type="GO" id="GO:0042742">
    <property type="term" value="P:defense response to bacterium"/>
    <property type="evidence" value="ECO:0007669"/>
    <property type="project" value="UniProtKB-ARBA"/>
</dbReference>
<evidence type="ECO:0008006" key="15">
    <source>
        <dbReference type="Google" id="ProtNLM"/>
    </source>
</evidence>
<dbReference type="InterPro" id="IPR055414">
    <property type="entry name" value="LRR_R13L4/SHOC2-like"/>
</dbReference>
<dbReference type="InterPro" id="IPR027417">
    <property type="entry name" value="P-loop_NTPase"/>
</dbReference>
<evidence type="ECO:0000256" key="7">
    <source>
        <dbReference type="ARBA" id="ARBA00023054"/>
    </source>
</evidence>
<dbReference type="Pfam" id="PF23247">
    <property type="entry name" value="LRR_RPS2"/>
    <property type="match status" value="1"/>
</dbReference>
<dbReference type="SUPFAM" id="SSF52540">
    <property type="entry name" value="P-loop containing nucleoside triphosphate hydrolases"/>
    <property type="match status" value="1"/>
</dbReference>
<dbReference type="GO" id="GO:0002758">
    <property type="term" value="P:innate immune response-activating signaling pathway"/>
    <property type="evidence" value="ECO:0007669"/>
    <property type="project" value="UniProtKB-ARBA"/>
</dbReference>
<dbReference type="Gene3D" id="3.40.50.300">
    <property type="entry name" value="P-loop containing nucleotide triphosphate hydrolases"/>
    <property type="match status" value="1"/>
</dbReference>
<feature type="domain" description="Disease resistance N-terminal" evidence="9">
    <location>
        <begin position="14"/>
        <end position="100"/>
    </location>
</feature>
<proteinExistence type="inferred from homology"/>
<dbReference type="PANTHER" id="PTHR36766:SF55">
    <property type="entry name" value="OS11G0492900 PROTEIN"/>
    <property type="match status" value="1"/>
</dbReference>
<dbReference type="Gene3D" id="1.10.8.430">
    <property type="entry name" value="Helical domain of apoptotic protease-activating factors"/>
    <property type="match status" value="1"/>
</dbReference>
<dbReference type="Pfam" id="PF23559">
    <property type="entry name" value="WHD_DRP"/>
    <property type="match status" value="1"/>
</dbReference>
<dbReference type="InterPro" id="IPR041118">
    <property type="entry name" value="Rx_N"/>
</dbReference>
<dbReference type="Gene3D" id="1.20.5.4130">
    <property type="match status" value="1"/>
</dbReference>
<evidence type="ECO:0000256" key="1">
    <source>
        <dbReference type="ARBA" id="ARBA00008894"/>
    </source>
</evidence>
<comment type="similarity">
    <text evidence="1">Belongs to the disease resistance NB-LRR family.</text>
</comment>
<dbReference type="InterPro" id="IPR036388">
    <property type="entry name" value="WH-like_DNA-bd_sf"/>
</dbReference>
<dbReference type="GO" id="GO:0005524">
    <property type="term" value="F:ATP binding"/>
    <property type="evidence" value="ECO:0007669"/>
    <property type="project" value="UniProtKB-KW"/>
</dbReference>
<name>A0A9R0PY62_TRITD</name>
<dbReference type="InterPro" id="IPR001611">
    <property type="entry name" value="Leu-rich_rpt"/>
</dbReference>
<evidence type="ECO:0000259" key="12">
    <source>
        <dbReference type="Pfam" id="PF23598"/>
    </source>
</evidence>
<dbReference type="Pfam" id="PF18052">
    <property type="entry name" value="Rx_N"/>
    <property type="match status" value="1"/>
</dbReference>
<dbReference type="GO" id="GO:0043531">
    <property type="term" value="F:ADP binding"/>
    <property type="evidence" value="ECO:0007669"/>
    <property type="project" value="InterPro"/>
</dbReference>
<evidence type="ECO:0000256" key="6">
    <source>
        <dbReference type="ARBA" id="ARBA00022840"/>
    </source>
</evidence>
<dbReference type="Gramene" id="TRITD1Av1G002840.3">
    <property type="protein sequence ID" value="TRITD1Av1G002840.3"/>
    <property type="gene ID" value="TRITD1Av1G002840"/>
</dbReference>
<sequence>MAELVAAMAIRPLVSILMSKASSSLLDEYKVMEGMEEQHKVLKRKLPAILDVMTDAEEQATEHRDGAKAWLQELKTVVYEANEVFDEFKYEALRREARKKGHYKELGFDLIKLFPTHNRIVFRHKMGRKLCRILKAIDVLIAEMHAFRFKYRPQPPVPKQWRQTDSVLTDLQDIASRSRDKDKKNIVATLLGQANNADYIVVPIVGMGGLGKTTLAQLIYNEPEVQKHFQLLLWVCVSDTFDVNSLAKSIVEASPNKNVDTDKPPLDRLQKLVSGQRYLLVLDDVWDNKELRKWERLKVCLQHGGMGSAVLTTTRDKRVAEIMGADRAAYNLNALEDHFIKEIIVDRAFSSENGKPPELLEMVGEIVKRCCGSPLAASALGSVLRTKTTVKEWNAIASRSSICTEETGILPILKLSYNDLPSHMKQCFAFCAVFPKDYKIDVAKLIQLWIANGFIPEHKEDSLETIGQLIFDELASRSFFLDIGRSKEHWEYYSRTTCKIHDLMHDIAMSVMGKECVAVTMELSKIEWLGDTARHLFLSCKGTEGILNASLEKRSPAIQTLICDSDMQSSLKHLSKYRSLHALKLCIRGTESFLLKSMYLHHLRYLDLSNSSIKSLPEDISILYNLQVLDLSYCYYLDRLPRQMKYMTSLRHLNTLGCPELKSMPPGFENLTKLQTLTVFVAGVPGPDCSDVAELQHLNLGGKLELCQIENVIEAEAKVANLGNKKDLRELSLRWTKVGDSKVLDKFEPHGGLQVLQIYSYGGECMGMLQNMVEIHLFHCERLRFLFRCSTIFTFPILKVLTLEHLLAFERWWEIDEWQVEQTIFPVLEKLFMSNCGKLVALPEAPLLRGPCGEGGYTLVHSVFPALKVLKMKNLEIFQRWNAAEETQGEQILFPCLEELSIEKCPELINLPEAPLLEEPCSGGGYKLVRSAFPALKVLKMKCLGSFQRWDGAAKGEQIFFPQLEKLSVQQCPMLIDLPEVPKISVLEIEDGKQEIFHFVDRYLSSLTNLILKLENTETPSEVECTSILPVDNKEKWNQKSPLTVVGLGCCNSFFGPGALEPWDYFVHLEKLEIDRCDVLVHWPENVFQSMVSLRTLLIRNCKNLTGYAQAPLEPLASERSQHPRGLESLYLENCPSLVEMFNVPASLKKMDIDGCIKLESIFGMQQGMAELVQVSSSSEADVPTAVSELSSSPMNHFCPCLEELRLFQCGSLPAVLNLPPTLKYIRIASCSSIQVLSCQPGGLQKPEATTSRSRSPIMPQPLAAATAPAAREHLLPPHLESIAILNCAGMLGGPLRLPAPLKELCIYGNSGLTSLECMSGEHPPSLEYLDLERCSTLASLPNEPQVYRSLWYLEITGCPAIKKLPRCLQQQLGSIGSKVLDACYKVTEFKPLKPKTWKEIPRLVRERRQACRS</sequence>
<dbReference type="Proteomes" id="UP000324705">
    <property type="component" value="Chromosome 1A"/>
</dbReference>
<feature type="domain" description="Disease resistance protein At4g27190-like leucine-rich repeats" evidence="10">
    <location>
        <begin position="1064"/>
        <end position="1171"/>
    </location>
</feature>
<dbReference type="InterPro" id="IPR058922">
    <property type="entry name" value="WHD_DRP"/>
</dbReference>
<protein>
    <recommendedName>
        <fullName evidence="15">Powdery mildew resistance protein PM3 variant</fullName>
    </recommendedName>
</protein>
<evidence type="ECO:0000259" key="10">
    <source>
        <dbReference type="Pfam" id="PF23247"/>
    </source>
</evidence>